<feature type="region of interest" description="Disordered" evidence="1">
    <location>
        <begin position="851"/>
        <end position="872"/>
    </location>
</feature>
<feature type="compositionally biased region" description="Basic and acidic residues" evidence="1">
    <location>
        <begin position="566"/>
        <end position="582"/>
    </location>
</feature>
<feature type="region of interest" description="Disordered" evidence="1">
    <location>
        <begin position="1"/>
        <end position="42"/>
    </location>
</feature>
<accession>A0A9P4GYS5</accession>
<evidence type="ECO:0000313" key="2">
    <source>
        <dbReference type="EMBL" id="KAF2023616.1"/>
    </source>
</evidence>
<gene>
    <name evidence="2" type="ORF">EK21DRAFT_94776</name>
</gene>
<reference evidence="2" key="1">
    <citation type="journal article" date="2020" name="Stud. Mycol.">
        <title>101 Dothideomycetes genomes: a test case for predicting lifestyles and emergence of pathogens.</title>
        <authorList>
            <person name="Haridas S."/>
            <person name="Albert R."/>
            <person name="Binder M."/>
            <person name="Bloem J."/>
            <person name="Labutti K."/>
            <person name="Salamov A."/>
            <person name="Andreopoulos B."/>
            <person name="Baker S."/>
            <person name="Barry K."/>
            <person name="Bills G."/>
            <person name="Bluhm B."/>
            <person name="Cannon C."/>
            <person name="Castanera R."/>
            <person name="Culley D."/>
            <person name="Daum C."/>
            <person name="Ezra D."/>
            <person name="Gonzalez J."/>
            <person name="Henrissat B."/>
            <person name="Kuo A."/>
            <person name="Liang C."/>
            <person name="Lipzen A."/>
            <person name="Lutzoni F."/>
            <person name="Magnuson J."/>
            <person name="Mondo S."/>
            <person name="Nolan M."/>
            <person name="Ohm R."/>
            <person name="Pangilinan J."/>
            <person name="Park H.-J."/>
            <person name="Ramirez L."/>
            <person name="Alfaro M."/>
            <person name="Sun H."/>
            <person name="Tritt A."/>
            <person name="Yoshinaga Y."/>
            <person name="Zwiers L.-H."/>
            <person name="Turgeon B."/>
            <person name="Goodwin S."/>
            <person name="Spatafora J."/>
            <person name="Crous P."/>
            <person name="Grigoriev I."/>
        </authorList>
    </citation>
    <scope>NUCLEOTIDE SEQUENCE</scope>
    <source>
        <strain evidence="2">CBS 110217</strain>
    </source>
</reference>
<feature type="region of interest" description="Disordered" evidence="1">
    <location>
        <begin position="415"/>
        <end position="434"/>
    </location>
</feature>
<organism evidence="2 3">
    <name type="scientific">Setomelanomma holmii</name>
    <dbReference type="NCBI Taxonomy" id="210430"/>
    <lineage>
        <taxon>Eukaryota</taxon>
        <taxon>Fungi</taxon>
        <taxon>Dikarya</taxon>
        <taxon>Ascomycota</taxon>
        <taxon>Pezizomycotina</taxon>
        <taxon>Dothideomycetes</taxon>
        <taxon>Pleosporomycetidae</taxon>
        <taxon>Pleosporales</taxon>
        <taxon>Pleosporineae</taxon>
        <taxon>Phaeosphaeriaceae</taxon>
        <taxon>Setomelanomma</taxon>
    </lineage>
</organism>
<protein>
    <submittedName>
        <fullName evidence="2">Uncharacterized protein</fullName>
    </submittedName>
</protein>
<proteinExistence type="predicted"/>
<name>A0A9P4GYS5_9PLEO</name>
<feature type="region of interest" description="Disordered" evidence="1">
    <location>
        <begin position="1020"/>
        <end position="1065"/>
    </location>
</feature>
<keyword evidence="3" id="KW-1185">Reference proteome</keyword>
<dbReference type="AlphaFoldDB" id="A0A9P4GYS5"/>
<feature type="compositionally biased region" description="Polar residues" evidence="1">
    <location>
        <begin position="897"/>
        <end position="906"/>
    </location>
</feature>
<feature type="region of interest" description="Disordered" evidence="1">
    <location>
        <begin position="527"/>
        <end position="582"/>
    </location>
</feature>
<dbReference type="EMBL" id="ML978335">
    <property type="protein sequence ID" value="KAF2023616.1"/>
    <property type="molecule type" value="Genomic_DNA"/>
</dbReference>
<feature type="region of interest" description="Disordered" evidence="1">
    <location>
        <begin position="884"/>
        <end position="906"/>
    </location>
</feature>
<feature type="compositionally biased region" description="Low complexity" evidence="1">
    <location>
        <begin position="884"/>
        <end position="896"/>
    </location>
</feature>
<comment type="caution">
    <text evidence="2">The sequence shown here is derived from an EMBL/GenBank/DDBJ whole genome shotgun (WGS) entry which is preliminary data.</text>
</comment>
<dbReference type="Proteomes" id="UP000799777">
    <property type="component" value="Unassembled WGS sequence"/>
</dbReference>
<sequence length="1065" mass="117682">MDPSRPPGAYCESDSDSSEPGYTPPASVPTSSPEQPNEPKLNDFIFPDPDWNSTLAQVRVVGNPLGSAVSSAILKHLTEAMRPNPPKTMCGKEEFLETLDKADVFVTDSRTKEAAPGAYVMHNGSLVAGVVDLPRDLVKMKRSTVKKVEQVRENQDQRTRVKGCQASQNNNIVMPPFTYSDRNGPVEVVHWLEGDDKAANQQPKTSIDLKKWSTSLEIVSQSPINDARGNTTSRGAVNVERLRKLLGRTMARSRNQVNIAAISDPSTQFSPLNASPDKDLSEHTQDFIDRIVQGVSPKLNTLEEVQAQMRSQDRHVASARRYARPVTPDSPVQTLNHCADEAVAADQHCRICGDWGCDHCKPDWYDSLLQEQVEQGPSSVGWGIPNDGEEEQPHGTDEWCQCDECLDHVGSRTADSAVISPERSTTPKPAMGSYATEPHAEVKSAVIKQHTKHPESSEQDDLTPIRVKRHHDWVIQPNHPEQSNQHCTHATHRDISGTSGELYERNKKALDILFEAAAHRPNVAISSTTTKDENQKTAKRKPVVSHRTTMPNDPERMGSHWSDLSSDIKQDAQGDRSSFTDRESTSTIVQNAFTKPWFRDAMDLLNLQHFRTVDHKTLLERFRHRVAWSPKETVQLVNAFECITAHQNIHNCWVHDFVWSGEADKCLLHWRSFESGICWYNASSILGVSLEECEKRFAQIKSRGWGRKSDKDNKTHKYITKKSNAEQSRTVLAEKENDDPASLAFVSFEVLPNESSGAEDSFTEQDSHAWGNDADAGCGSNDTERASNEHCSIRCGACNPGQCHCCLVGLRGHDLDAGGTECWGHASRSIEQDGGGWGHVDDCHVHFGNCRGQPGEDPKENEGDVEELGSGVDSEPAFDFFSRRNAPNLGANNGPNTYSGSERSAPSSAIEPYTVTYWAIVEHGDQIISISVDSSNVTGPEKSILEGPAKKVWKWVQEKGLGDRIELQDAFDFAKDMHVGEEEEEIEEEEVQGDDESMCEVAPYTRKEHLRVASPNTAINGWGCGGGKARPTDPSSMSGYRSPSEMRSRVASPTSSAGGWGCPAL</sequence>
<dbReference type="OrthoDB" id="3695698at2759"/>
<evidence type="ECO:0000256" key="1">
    <source>
        <dbReference type="SAM" id="MobiDB-lite"/>
    </source>
</evidence>
<evidence type="ECO:0000313" key="3">
    <source>
        <dbReference type="Proteomes" id="UP000799777"/>
    </source>
</evidence>